<dbReference type="InterPro" id="IPR029044">
    <property type="entry name" value="Nucleotide-diphossugar_trans"/>
</dbReference>
<organism evidence="1 2">
    <name type="scientific">Gluconobacter wancherniae NBRC 103581</name>
    <dbReference type="NCBI Taxonomy" id="656744"/>
    <lineage>
        <taxon>Bacteria</taxon>
        <taxon>Pseudomonadati</taxon>
        <taxon>Pseudomonadota</taxon>
        <taxon>Alphaproteobacteria</taxon>
        <taxon>Acetobacterales</taxon>
        <taxon>Acetobacteraceae</taxon>
        <taxon>Gluconobacter</taxon>
    </lineage>
</organism>
<dbReference type="EMBL" id="BJUZ01000002">
    <property type="protein sequence ID" value="GEK94030.1"/>
    <property type="molecule type" value="Genomic_DNA"/>
</dbReference>
<dbReference type="AlphaFoldDB" id="A0A511B0P6"/>
<dbReference type="Gene3D" id="3.90.550.10">
    <property type="entry name" value="Spore Coat Polysaccharide Biosynthesis Protein SpsA, Chain A"/>
    <property type="match status" value="1"/>
</dbReference>
<proteinExistence type="predicted"/>
<keyword evidence="2" id="KW-1185">Reference proteome</keyword>
<dbReference type="SUPFAM" id="SSF53448">
    <property type="entry name" value="Nucleotide-diphospho-sugar transferases"/>
    <property type="match status" value="1"/>
</dbReference>
<comment type="caution">
    <text evidence="1">The sequence shown here is derived from an EMBL/GenBank/DDBJ whole genome shotgun (WGS) entry which is preliminary data.</text>
</comment>
<dbReference type="Pfam" id="PF13704">
    <property type="entry name" value="Glyco_tranf_2_4"/>
    <property type="match status" value="1"/>
</dbReference>
<reference evidence="1 2" key="1">
    <citation type="submission" date="2019-07" db="EMBL/GenBank/DDBJ databases">
        <title>Whole genome shotgun sequence of Gluconobacter wancherniae NBRC 103581.</title>
        <authorList>
            <person name="Hosoyama A."/>
            <person name="Uohara A."/>
            <person name="Ohji S."/>
            <person name="Ichikawa N."/>
        </authorList>
    </citation>
    <scope>NUCLEOTIDE SEQUENCE [LARGE SCALE GENOMIC DNA]</scope>
    <source>
        <strain evidence="1 2">NBRC 103581</strain>
    </source>
</reference>
<name>A0A511B0P6_9PROT</name>
<sequence>MASAACAVLVRNAQASVLDWITWHLALGFKRVLVFDTGSTDGTQDIVRTASTSLPVELHQANHWRGTSDTIRLMVTREAASLTATAYDWLIVLDADEYLDPGDSLSGLLNRAGNAEAIALNWCIFGSAGHKARPSGHIVATHPLRSRKSLPDNGFTRLLFKPGHRGTIAEPYRINIDPWRIVTPAGYPVQWAGKRAPVEWNEGRILHYICTSEDESADMPDHLWRHFDRNDVEDLAPRRFLQDVRSLQNTFWTKCLRNAAGRLALMAANKPLATERPERDSQIPERRDTPALTFRRVRPTQHERLLLSPQYSPTMGRLQGWVLRNRQNQILCVNAERQTVAVSQEMTVGQVLLLAIIQDNLPNVLTLSPIDGKAFSFGNIPSPEGIAAIPVQPCEDGSFFRIPSACGIDDEEFAPISIPPASLPELAAVPEADTSEGVSLAALCIWASRTERKPQDLQRALCLLSPAASIELHAHMPELAPFLFNRN</sequence>
<protein>
    <submittedName>
        <fullName evidence="1">Uncharacterized protein</fullName>
    </submittedName>
</protein>
<evidence type="ECO:0000313" key="1">
    <source>
        <dbReference type="EMBL" id="GEK94030.1"/>
    </source>
</evidence>
<dbReference type="RefSeq" id="WP_146796617.1">
    <property type="nucleotide sequence ID" value="NZ_BARC01000007.1"/>
</dbReference>
<accession>A0A511B0P6</accession>
<dbReference type="Proteomes" id="UP000321230">
    <property type="component" value="Unassembled WGS sequence"/>
</dbReference>
<gene>
    <name evidence="1" type="ORF">GWA01_18000</name>
</gene>
<evidence type="ECO:0000313" key="2">
    <source>
        <dbReference type="Proteomes" id="UP000321230"/>
    </source>
</evidence>
<dbReference type="OrthoDB" id="1997677at2"/>